<dbReference type="InterPro" id="IPR002139">
    <property type="entry name" value="Ribo/fructo_kinase"/>
</dbReference>
<dbReference type="GO" id="GO:0016301">
    <property type="term" value="F:kinase activity"/>
    <property type="evidence" value="ECO:0007669"/>
    <property type="project" value="UniProtKB-KW"/>
</dbReference>
<dbReference type="PANTHER" id="PTHR42909:SF1">
    <property type="entry name" value="CARBOHYDRATE KINASE PFKB DOMAIN-CONTAINING PROTEIN"/>
    <property type="match status" value="1"/>
</dbReference>
<dbReference type="GO" id="GO:0046872">
    <property type="term" value="F:metal ion binding"/>
    <property type="evidence" value="ECO:0007669"/>
    <property type="project" value="UniProtKB-KW"/>
</dbReference>
<dbReference type="GO" id="GO:0005737">
    <property type="term" value="C:cytoplasm"/>
    <property type="evidence" value="ECO:0007669"/>
    <property type="project" value="TreeGrafter"/>
</dbReference>
<feature type="domain" description="Carbohydrate kinase PfkB" evidence="5">
    <location>
        <begin position="55"/>
        <end position="309"/>
    </location>
</feature>
<keyword evidence="3" id="KW-0479">Metal-binding</keyword>
<protein>
    <submittedName>
        <fullName evidence="7">Uncharacterized protein LOC105032339 isoform X1</fullName>
    </submittedName>
</protein>
<dbReference type="SUPFAM" id="SSF53613">
    <property type="entry name" value="Ribokinase-like"/>
    <property type="match status" value="1"/>
</dbReference>
<comment type="similarity">
    <text evidence="1">Belongs to the carbohydrate kinase PfkB family.</text>
</comment>
<keyword evidence="2" id="KW-0808">Transferase</keyword>
<dbReference type="Pfam" id="PF00294">
    <property type="entry name" value="PfkB"/>
    <property type="match status" value="2"/>
</dbReference>
<dbReference type="KEGG" id="egu:105032339"/>
<proteinExistence type="inferred from homology"/>
<sequence>MEAAGRCSLTGKESSARRRLESIARHLLPPEILVRDLYANPLSAEELSSWDAAPVIIGGMVLDIHAKPSAHPIPGTTTPGKVQYVSGGVARNVAECMSKLGNKPFMISVVGHDVAGDLLLKYWKSAGLPTKGILKLEGITTPVVSNIFDSSGELAMAVASVEAVETFLTPGWIQRFWHNICSAPLLMVDANLNSRSLEVACQIAAGSGIPVWFEPVSVTKSRRIASVVNYITCASPNENELVAMANALSPGIEFSYIQHQASKGKGHSADSLFEMLKPAMCLLLQKGVKLLVVTLGSDGLFLCCREGLSFMKDDLRSRRVGSFGRQLYDLVNESCSSMKHVNFIKSGERSSKFFAFHYPALPASVVSLTGAGDCLVGGILASICNGLDVMQSVAVGTAVAKAAVETQTNVPAKFSPRMVADAAKQILSAAKVFQLE</sequence>
<dbReference type="InParanoid" id="A0A6I9Q883"/>
<keyword evidence="4" id="KW-0418">Kinase</keyword>
<evidence type="ECO:0000256" key="4">
    <source>
        <dbReference type="ARBA" id="ARBA00022777"/>
    </source>
</evidence>
<dbReference type="GO" id="GO:0004730">
    <property type="term" value="F:pseudouridylate synthase activity"/>
    <property type="evidence" value="ECO:0007669"/>
    <property type="project" value="TreeGrafter"/>
</dbReference>
<dbReference type="Proteomes" id="UP000504607">
    <property type="component" value="Unplaced"/>
</dbReference>
<dbReference type="OrthoDB" id="198885at2759"/>
<evidence type="ECO:0000256" key="2">
    <source>
        <dbReference type="ARBA" id="ARBA00022679"/>
    </source>
</evidence>
<dbReference type="PROSITE" id="PS00583">
    <property type="entry name" value="PFKB_KINASES_1"/>
    <property type="match status" value="1"/>
</dbReference>
<evidence type="ECO:0000256" key="3">
    <source>
        <dbReference type="ARBA" id="ARBA00022723"/>
    </source>
</evidence>
<evidence type="ECO:0000313" key="7">
    <source>
        <dbReference type="RefSeq" id="XP_010905068.1"/>
    </source>
</evidence>
<name>A0A6I9Q883_ELAGV</name>
<dbReference type="InterPro" id="IPR011611">
    <property type="entry name" value="PfkB_dom"/>
</dbReference>
<dbReference type="Gene3D" id="3.40.1190.20">
    <property type="match status" value="1"/>
</dbReference>
<evidence type="ECO:0000313" key="6">
    <source>
        <dbReference type="Proteomes" id="UP000504607"/>
    </source>
</evidence>
<dbReference type="AlphaFoldDB" id="A0A6I9Q883"/>
<dbReference type="FunCoup" id="A0A6I9Q883">
    <property type="interactions" value="17"/>
</dbReference>
<dbReference type="InterPro" id="IPR002173">
    <property type="entry name" value="Carboh/pur_kinase_PfkB_CS"/>
</dbReference>
<feature type="domain" description="Carbohydrate kinase PfkB" evidence="5">
    <location>
        <begin position="355"/>
        <end position="406"/>
    </location>
</feature>
<dbReference type="RefSeq" id="XP_010905068.1">
    <property type="nucleotide sequence ID" value="XM_010906766.3"/>
</dbReference>
<evidence type="ECO:0000259" key="5">
    <source>
        <dbReference type="Pfam" id="PF00294"/>
    </source>
</evidence>
<dbReference type="GO" id="GO:0016798">
    <property type="term" value="F:hydrolase activity, acting on glycosyl bonds"/>
    <property type="evidence" value="ECO:0007669"/>
    <property type="project" value="TreeGrafter"/>
</dbReference>
<dbReference type="PRINTS" id="PR00990">
    <property type="entry name" value="RIBOKINASE"/>
</dbReference>
<dbReference type="InterPro" id="IPR029056">
    <property type="entry name" value="Ribokinase-like"/>
</dbReference>
<dbReference type="GeneID" id="105032339"/>
<dbReference type="CDD" id="cd01941">
    <property type="entry name" value="YeiC_kinase_like"/>
    <property type="match status" value="1"/>
</dbReference>
<gene>
    <name evidence="7" type="primary">LOC105032339</name>
</gene>
<organism evidence="6 7">
    <name type="scientific">Elaeis guineensis var. tenera</name>
    <name type="common">Oil palm</name>
    <dbReference type="NCBI Taxonomy" id="51953"/>
    <lineage>
        <taxon>Eukaryota</taxon>
        <taxon>Viridiplantae</taxon>
        <taxon>Streptophyta</taxon>
        <taxon>Embryophyta</taxon>
        <taxon>Tracheophyta</taxon>
        <taxon>Spermatophyta</taxon>
        <taxon>Magnoliopsida</taxon>
        <taxon>Liliopsida</taxon>
        <taxon>Arecaceae</taxon>
        <taxon>Arecoideae</taxon>
        <taxon>Cocoseae</taxon>
        <taxon>Elaeidinae</taxon>
        <taxon>Elaeis</taxon>
    </lineage>
</organism>
<accession>A0A6I9Q883</accession>
<reference evidence="7" key="1">
    <citation type="submission" date="2025-08" db="UniProtKB">
        <authorList>
            <consortium name="RefSeq"/>
        </authorList>
    </citation>
    <scope>IDENTIFICATION</scope>
</reference>
<keyword evidence="6" id="KW-1185">Reference proteome</keyword>
<evidence type="ECO:0000256" key="1">
    <source>
        <dbReference type="ARBA" id="ARBA00010688"/>
    </source>
</evidence>
<dbReference type="PANTHER" id="PTHR42909">
    <property type="entry name" value="ZGC:136858"/>
    <property type="match status" value="1"/>
</dbReference>